<dbReference type="GO" id="GO:0000981">
    <property type="term" value="F:DNA-binding transcription factor activity, RNA polymerase II-specific"/>
    <property type="evidence" value="ECO:0007669"/>
    <property type="project" value="TreeGrafter"/>
</dbReference>
<dbReference type="InterPro" id="IPR000679">
    <property type="entry name" value="Znf_GATA"/>
</dbReference>
<evidence type="ECO:0000256" key="6">
    <source>
        <dbReference type="ARBA" id="ARBA00023015"/>
    </source>
</evidence>
<keyword evidence="7" id="KW-0238">DNA-binding</keyword>
<dbReference type="Pfam" id="PF05349">
    <property type="entry name" value="GATA-N"/>
    <property type="match status" value="1"/>
</dbReference>
<organism evidence="14 15">
    <name type="scientific">Mytilus coruscus</name>
    <name type="common">Sea mussel</name>
    <dbReference type="NCBI Taxonomy" id="42192"/>
    <lineage>
        <taxon>Eukaryota</taxon>
        <taxon>Metazoa</taxon>
        <taxon>Spiralia</taxon>
        <taxon>Lophotrochozoa</taxon>
        <taxon>Mollusca</taxon>
        <taxon>Bivalvia</taxon>
        <taxon>Autobranchia</taxon>
        <taxon>Pteriomorphia</taxon>
        <taxon>Mytilida</taxon>
        <taxon>Mytiloidea</taxon>
        <taxon>Mytilidae</taxon>
        <taxon>Mytilinae</taxon>
        <taxon>Mytilus</taxon>
    </lineage>
</organism>
<gene>
    <name evidence="14" type="ORF">MCOR_47161</name>
</gene>
<dbReference type="GO" id="GO:0000978">
    <property type="term" value="F:RNA polymerase II cis-regulatory region sequence-specific DNA binding"/>
    <property type="evidence" value="ECO:0007669"/>
    <property type="project" value="TreeGrafter"/>
</dbReference>
<evidence type="ECO:0000256" key="11">
    <source>
        <dbReference type="PROSITE-ProRule" id="PRU00094"/>
    </source>
</evidence>
<dbReference type="FunFam" id="3.30.50.10:FF:000032">
    <property type="entry name" value="Transcription factor GATA-3"/>
    <property type="match status" value="1"/>
</dbReference>
<dbReference type="InterPro" id="IPR039355">
    <property type="entry name" value="Transcription_factor_GATA"/>
</dbReference>
<dbReference type="PROSITE" id="PS00344">
    <property type="entry name" value="GATA_ZN_FINGER_1"/>
    <property type="match status" value="2"/>
</dbReference>
<dbReference type="PANTHER" id="PTHR10071:SF281">
    <property type="entry name" value="BOX A-BINDING FACTOR-RELATED"/>
    <property type="match status" value="1"/>
</dbReference>
<dbReference type="Gene3D" id="3.30.50.10">
    <property type="entry name" value="Erythroid Transcription Factor GATA-1, subunit A"/>
    <property type="match status" value="2"/>
</dbReference>
<dbReference type="AlphaFoldDB" id="A0A6J8E2R6"/>
<dbReference type="SMART" id="SM00401">
    <property type="entry name" value="ZnF_GATA"/>
    <property type="match status" value="2"/>
</dbReference>
<dbReference type="GO" id="GO:0000122">
    <property type="term" value="P:negative regulation of transcription by RNA polymerase II"/>
    <property type="evidence" value="ECO:0007669"/>
    <property type="project" value="TreeGrafter"/>
</dbReference>
<reference evidence="14 15" key="1">
    <citation type="submission" date="2020-06" db="EMBL/GenBank/DDBJ databases">
        <authorList>
            <person name="Li R."/>
            <person name="Bekaert M."/>
        </authorList>
    </citation>
    <scope>NUCLEOTIDE SEQUENCE [LARGE SCALE GENOMIC DNA]</scope>
    <source>
        <strain evidence="15">wild</strain>
    </source>
</reference>
<evidence type="ECO:0000256" key="10">
    <source>
        <dbReference type="ARBA" id="ARBA00023242"/>
    </source>
</evidence>
<proteinExistence type="predicted"/>
<feature type="compositionally biased region" description="Basic and acidic residues" evidence="12">
    <location>
        <begin position="82"/>
        <end position="97"/>
    </location>
</feature>
<feature type="compositionally biased region" description="Polar residues" evidence="12">
    <location>
        <begin position="27"/>
        <end position="42"/>
    </location>
</feature>
<keyword evidence="6" id="KW-0805">Transcription regulation</keyword>
<keyword evidence="2" id="KW-0479">Metal-binding</keyword>
<keyword evidence="5" id="KW-0862">Zinc</keyword>
<evidence type="ECO:0000259" key="13">
    <source>
        <dbReference type="PROSITE" id="PS50114"/>
    </source>
</evidence>
<feature type="region of interest" description="Disordered" evidence="12">
    <location>
        <begin position="497"/>
        <end position="518"/>
    </location>
</feature>
<dbReference type="EMBL" id="CACVKT020008340">
    <property type="protein sequence ID" value="CAC5414338.1"/>
    <property type="molecule type" value="Genomic_DNA"/>
</dbReference>
<feature type="compositionally biased region" description="Low complexity" evidence="12">
    <location>
        <begin position="188"/>
        <end position="204"/>
    </location>
</feature>
<feature type="compositionally biased region" description="Basic residues" evidence="12">
    <location>
        <begin position="396"/>
        <end position="405"/>
    </location>
</feature>
<feature type="compositionally biased region" description="Polar residues" evidence="12">
    <location>
        <begin position="421"/>
        <end position="442"/>
    </location>
</feature>
<dbReference type="PROSITE" id="PS50114">
    <property type="entry name" value="GATA_ZN_FINGER_2"/>
    <property type="match status" value="2"/>
</dbReference>
<dbReference type="PRINTS" id="PR00619">
    <property type="entry name" value="GATAZNFINGER"/>
</dbReference>
<dbReference type="InterPro" id="IPR008013">
    <property type="entry name" value="GATA_N"/>
</dbReference>
<dbReference type="GO" id="GO:0008270">
    <property type="term" value="F:zinc ion binding"/>
    <property type="evidence" value="ECO:0007669"/>
    <property type="project" value="UniProtKB-KW"/>
</dbReference>
<evidence type="ECO:0000256" key="3">
    <source>
        <dbReference type="ARBA" id="ARBA00022737"/>
    </source>
</evidence>
<keyword evidence="15" id="KW-1185">Reference proteome</keyword>
<dbReference type="GO" id="GO:0005634">
    <property type="term" value="C:nucleus"/>
    <property type="evidence" value="ECO:0007669"/>
    <property type="project" value="UniProtKB-SubCell"/>
</dbReference>
<keyword evidence="10" id="KW-0539">Nucleus</keyword>
<keyword evidence="9" id="KW-0804">Transcription</keyword>
<feature type="region of interest" description="Disordered" evidence="12">
    <location>
        <begin position="177"/>
        <end position="209"/>
    </location>
</feature>
<evidence type="ECO:0000256" key="4">
    <source>
        <dbReference type="ARBA" id="ARBA00022771"/>
    </source>
</evidence>
<dbReference type="PANTHER" id="PTHR10071">
    <property type="entry name" value="TRANSCRIPTION FACTOR GATA FAMILY MEMBER"/>
    <property type="match status" value="1"/>
</dbReference>
<feature type="region of interest" description="Disordered" evidence="12">
    <location>
        <begin position="389"/>
        <end position="442"/>
    </location>
</feature>
<dbReference type="GO" id="GO:0045165">
    <property type="term" value="P:cell fate commitment"/>
    <property type="evidence" value="ECO:0007669"/>
    <property type="project" value="TreeGrafter"/>
</dbReference>
<keyword evidence="4 11" id="KW-0863">Zinc-finger</keyword>
<evidence type="ECO:0000256" key="2">
    <source>
        <dbReference type="ARBA" id="ARBA00022723"/>
    </source>
</evidence>
<evidence type="ECO:0000313" key="15">
    <source>
        <dbReference type="Proteomes" id="UP000507470"/>
    </source>
</evidence>
<dbReference type="SUPFAM" id="SSF57716">
    <property type="entry name" value="Glucocorticoid receptor-like (DNA-binding domain)"/>
    <property type="match status" value="2"/>
</dbReference>
<evidence type="ECO:0000313" key="14">
    <source>
        <dbReference type="EMBL" id="CAC5414338.1"/>
    </source>
</evidence>
<accession>A0A6J8E2R6</accession>
<evidence type="ECO:0000256" key="9">
    <source>
        <dbReference type="ARBA" id="ARBA00023163"/>
    </source>
</evidence>
<protein>
    <submittedName>
        <fullName evidence="14">GATA4</fullName>
    </submittedName>
</protein>
<feature type="domain" description="GATA-type" evidence="13">
    <location>
        <begin position="254"/>
        <end position="302"/>
    </location>
</feature>
<evidence type="ECO:0000256" key="1">
    <source>
        <dbReference type="ARBA" id="ARBA00004123"/>
    </source>
</evidence>
<sequence length="518" mass="56400">MAHTEPLWISAPQSYSTQVKEEPFDDQSVNHPQHQQSPTVNNTQPAAYARGMLNFQENSPLLPNEEVETFFNHLDHPVSVTRAHDSERDSHSSDSDNSKLSPPNTMFHNTMQSMSIPSAGGYADAPGANSFMHAGTSPVYVPTTRPVLPMQYVGNGSGQTVSSPNTPSMWPMQSDATYSTPNTHPSVSPRFAFAPSPNSPPSARTDSSFNSALRPSGISPYPPYMTPEFSWNYNMALQQGLRRSGPDNQDYFADLEGRECVNCGAISTPLWRRDGTGHYLCNACGLYHKMNGINRPLIKPQRRLGDFGDAYSNAPQYQTGDALQAFGPWTTGGKVLGKSRSASRRVGLSCANCHTSTTTLWRRNNEGEPVCNACGLYYKLHGVNRPLAMKKDGIQTRKRKPKNLGKNKTNQGKTDQDVKTSPHSPQMAGNQSSHVTPVGTPTMNGNTIEMLAHNNPITSLASDHTSGLSSPLNNVHYPSPSPPRAVPVKIEHDVMESHGQTYHSESPSGLSTVTVGAN</sequence>
<dbReference type="FunFam" id="3.30.50.10:FF:000001">
    <property type="entry name" value="GATA transcription factor (GATAd)"/>
    <property type="match status" value="1"/>
</dbReference>
<comment type="subcellular location">
    <subcellularLocation>
        <location evidence="1">Nucleus</location>
    </subcellularLocation>
</comment>
<evidence type="ECO:0000256" key="8">
    <source>
        <dbReference type="ARBA" id="ARBA00023159"/>
    </source>
</evidence>
<dbReference type="InterPro" id="IPR013088">
    <property type="entry name" value="Znf_NHR/GATA"/>
</dbReference>
<dbReference type="CDD" id="cd00202">
    <property type="entry name" value="ZnF_GATA"/>
    <property type="match status" value="2"/>
</dbReference>
<feature type="compositionally biased region" description="Polar residues" evidence="12">
    <location>
        <begin position="498"/>
        <end position="518"/>
    </location>
</feature>
<feature type="region of interest" description="Disordered" evidence="12">
    <location>
        <begin position="81"/>
        <end position="110"/>
    </location>
</feature>
<evidence type="ECO:0000256" key="5">
    <source>
        <dbReference type="ARBA" id="ARBA00022833"/>
    </source>
</evidence>
<feature type="compositionally biased region" description="Polar residues" evidence="12">
    <location>
        <begin position="177"/>
        <end position="186"/>
    </location>
</feature>
<dbReference type="Pfam" id="PF00320">
    <property type="entry name" value="GATA"/>
    <property type="match status" value="2"/>
</dbReference>
<keyword evidence="3" id="KW-0677">Repeat</keyword>
<evidence type="ECO:0000256" key="7">
    <source>
        <dbReference type="ARBA" id="ARBA00023125"/>
    </source>
</evidence>
<name>A0A6J8E2R6_MYTCO</name>
<feature type="region of interest" description="Disordered" evidence="12">
    <location>
        <begin position="1"/>
        <end position="42"/>
    </location>
</feature>
<keyword evidence="8" id="KW-0010">Activator</keyword>
<evidence type="ECO:0000256" key="12">
    <source>
        <dbReference type="SAM" id="MobiDB-lite"/>
    </source>
</evidence>
<feature type="domain" description="GATA-type" evidence="13">
    <location>
        <begin position="344"/>
        <end position="397"/>
    </location>
</feature>
<dbReference type="OrthoDB" id="515401at2759"/>
<dbReference type="GO" id="GO:0045944">
    <property type="term" value="P:positive regulation of transcription by RNA polymerase II"/>
    <property type="evidence" value="ECO:0007669"/>
    <property type="project" value="TreeGrafter"/>
</dbReference>
<dbReference type="Proteomes" id="UP000507470">
    <property type="component" value="Unassembled WGS sequence"/>
</dbReference>